<evidence type="ECO:0000256" key="2">
    <source>
        <dbReference type="ARBA" id="ARBA00007964"/>
    </source>
</evidence>
<dbReference type="PANTHER" id="PTHR21363">
    <property type="entry name" value="PREPHENATE DEHYDROGENASE"/>
    <property type="match status" value="1"/>
</dbReference>
<dbReference type="InterPro" id="IPR050812">
    <property type="entry name" value="Preph/Arog_dehydrog"/>
</dbReference>
<comment type="similarity">
    <text evidence="2">Belongs to the prephenate/arogenate dehydrogenase family.</text>
</comment>
<sequence length="286" mass="32207">MEGFIEKGLLIVGLGFMGGSLSKELKKKGFNKTIYGLDINPTAIEIGQNLGVIDKGFTEYEKVPWDEIDFVVLASPVGTFETIAKLLKGFVNGKTTVSDLGSTKRLVYKMEKIIGSNFVGAHPIAGTEKSGVIYSVDNLFEGKKVIITPTVDTDKYHLQRVENLWKFIGAKIEYMSPELHDFIFGVVSHLPHAVAFALVDTLRELSDKKVNLFEYPGAGFKDFTRIAASDPTMWRDIFFNNKDNLLKSLQVFKKSLEKLEELIREEKKEELKEYLGEISLLRRSLD</sequence>
<gene>
    <name evidence="12" type="ORF">EYH37_00130</name>
</gene>
<dbReference type="Pfam" id="PF20463">
    <property type="entry name" value="PDH_C"/>
    <property type="match status" value="1"/>
</dbReference>
<accession>A0A9D1CEW2</accession>
<evidence type="ECO:0000256" key="7">
    <source>
        <dbReference type="ARBA" id="ARBA00023027"/>
    </source>
</evidence>
<evidence type="ECO:0000256" key="1">
    <source>
        <dbReference type="ARBA" id="ARBA00005067"/>
    </source>
</evidence>
<feature type="coiled-coil region" evidence="10">
    <location>
        <begin position="242"/>
        <end position="284"/>
    </location>
</feature>
<evidence type="ECO:0000256" key="8">
    <source>
        <dbReference type="ARBA" id="ARBA00023141"/>
    </source>
</evidence>
<reference evidence="12" key="1">
    <citation type="journal article" date="2020" name="ISME J.">
        <title>Gammaproteobacteria mediating utilization of methyl-, sulfur- and petroleum organic compounds in deep ocean hydrothermal plumes.</title>
        <authorList>
            <person name="Zhou Z."/>
            <person name="Liu Y."/>
            <person name="Pan J."/>
            <person name="Cron B.R."/>
            <person name="Toner B.M."/>
            <person name="Anantharaman K."/>
            <person name="Breier J.A."/>
            <person name="Dick G.J."/>
            <person name="Li M."/>
        </authorList>
    </citation>
    <scope>NUCLEOTIDE SEQUENCE</scope>
    <source>
        <strain evidence="12">SZUA-1501</strain>
    </source>
</reference>
<dbReference type="PANTHER" id="PTHR21363:SF0">
    <property type="entry name" value="PREPHENATE DEHYDROGENASE [NADP(+)]"/>
    <property type="match status" value="1"/>
</dbReference>
<dbReference type="Proteomes" id="UP000606463">
    <property type="component" value="Unassembled WGS sequence"/>
</dbReference>
<feature type="domain" description="Prephenate/arogenate dehydrogenase" evidence="11">
    <location>
        <begin position="7"/>
        <end position="286"/>
    </location>
</feature>
<dbReference type="GO" id="GO:0008977">
    <property type="term" value="F:prephenate dehydrogenase (NAD+) activity"/>
    <property type="evidence" value="ECO:0007669"/>
    <property type="project" value="UniProtKB-EC"/>
</dbReference>
<keyword evidence="8" id="KW-0057">Aromatic amino acid biosynthesis</keyword>
<evidence type="ECO:0000256" key="4">
    <source>
        <dbReference type="ARBA" id="ARBA00022498"/>
    </source>
</evidence>
<comment type="catalytic activity">
    <reaction evidence="9">
        <text>prephenate + NAD(+) = 3-(4-hydroxyphenyl)pyruvate + CO2 + NADH</text>
        <dbReference type="Rhea" id="RHEA:13869"/>
        <dbReference type="ChEBI" id="CHEBI:16526"/>
        <dbReference type="ChEBI" id="CHEBI:29934"/>
        <dbReference type="ChEBI" id="CHEBI:36242"/>
        <dbReference type="ChEBI" id="CHEBI:57540"/>
        <dbReference type="ChEBI" id="CHEBI:57945"/>
        <dbReference type="EC" id="1.3.1.12"/>
    </reaction>
</comment>
<dbReference type="GO" id="GO:0006571">
    <property type="term" value="P:tyrosine biosynthetic process"/>
    <property type="evidence" value="ECO:0007669"/>
    <property type="project" value="UniProtKB-KW"/>
</dbReference>
<comment type="pathway">
    <text evidence="1">Amino-acid biosynthesis; L-tyrosine biosynthesis; (4-hydroxyphenyl)pyruvate from prephenate (NAD(+) route): step 1/1.</text>
</comment>
<dbReference type="InterPro" id="IPR046826">
    <property type="entry name" value="PDH_N"/>
</dbReference>
<dbReference type="FunFam" id="1.10.3660.10:FF:000003">
    <property type="entry name" value="Prephenate dehydrogenase"/>
    <property type="match status" value="1"/>
</dbReference>
<comment type="caution">
    <text evidence="12">The sequence shown here is derived from an EMBL/GenBank/DDBJ whole genome shotgun (WGS) entry which is preliminary data.</text>
</comment>
<evidence type="ECO:0000256" key="5">
    <source>
        <dbReference type="ARBA" id="ARBA00022605"/>
    </source>
</evidence>
<dbReference type="InterPro" id="IPR003099">
    <property type="entry name" value="Prephen_DH"/>
</dbReference>
<keyword evidence="7" id="KW-0520">NAD</keyword>
<dbReference type="Pfam" id="PF02153">
    <property type="entry name" value="PDH_N"/>
    <property type="match status" value="1"/>
</dbReference>
<dbReference type="InterPro" id="IPR046825">
    <property type="entry name" value="PDH_C"/>
</dbReference>
<evidence type="ECO:0000256" key="6">
    <source>
        <dbReference type="ARBA" id="ARBA00023002"/>
    </source>
</evidence>
<evidence type="ECO:0000313" key="12">
    <source>
        <dbReference type="EMBL" id="HIP97766.1"/>
    </source>
</evidence>
<dbReference type="PROSITE" id="PS51176">
    <property type="entry name" value="PDH_ADH"/>
    <property type="match status" value="1"/>
</dbReference>
<evidence type="ECO:0000259" key="11">
    <source>
        <dbReference type="PROSITE" id="PS51176"/>
    </source>
</evidence>
<evidence type="ECO:0000313" key="13">
    <source>
        <dbReference type="Proteomes" id="UP000606463"/>
    </source>
</evidence>
<dbReference type="Gene3D" id="1.10.3660.10">
    <property type="entry name" value="6-phosphogluconate dehydrogenase C-terminal like domain"/>
    <property type="match status" value="1"/>
</dbReference>
<keyword evidence="5" id="KW-0028">Amino-acid biosynthesis</keyword>
<keyword evidence="4" id="KW-0827">Tyrosine biosynthesis</keyword>
<dbReference type="InterPro" id="IPR008927">
    <property type="entry name" value="6-PGluconate_DH-like_C_sf"/>
</dbReference>
<evidence type="ECO:0000256" key="10">
    <source>
        <dbReference type="SAM" id="Coils"/>
    </source>
</evidence>
<organism evidence="12 13">
    <name type="scientific">Aquifex aeolicus</name>
    <dbReference type="NCBI Taxonomy" id="63363"/>
    <lineage>
        <taxon>Bacteria</taxon>
        <taxon>Pseudomonadati</taxon>
        <taxon>Aquificota</taxon>
        <taxon>Aquificia</taxon>
        <taxon>Aquificales</taxon>
        <taxon>Aquificaceae</taxon>
        <taxon>Aquifex</taxon>
    </lineage>
</organism>
<evidence type="ECO:0000256" key="3">
    <source>
        <dbReference type="ARBA" id="ARBA00012068"/>
    </source>
</evidence>
<name>A0A9D1CEW2_AQUAO</name>
<keyword evidence="6" id="KW-0560">Oxidoreductase</keyword>
<dbReference type="SUPFAM" id="SSF51735">
    <property type="entry name" value="NAD(P)-binding Rossmann-fold domains"/>
    <property type="match status" value="1"/>
</dbReference>
<dbReference type="FunFam" id="3.40.50.720:FF:000208">
    <property type="entry name" value="Prephenate dehydrogenase"/>
    <property type="match status" value="1"/>
</dbReference>
<proteinExistence type="inferred from homology"/>
<dbReference type="SUPFAM" id="SSF48179">
    <property type="entry name" value="6-phosphogluconate dehydrogenase C-terminal domain-like"/>
    <property type="match status" value="1"/>
</dbReference>
<protein>
    <recommendedName>
        <fullName evidence="3">prephenate dehydrogenase</fullName>
        <ecNumber evidence="3">1.3.1.12</ecNumber>
    </recommendedName>
</protein>
<dbReference type="EC" id="1.3.1.12" evidence="3"/>
<dbReference type="InterPro" id="IPR036291">
    <property type="entry name" value="NAD(P)-bd_dom_sf"/>
</dbReference>
<dbReference type="Gene3D" id="3.40.50.720">
    <property type="entry name" value="NAD(P)-binding Rossmann-like Domain"/>
    <property type="match status" value="1"/>
</dbReference>
<dbReference type="EMBL" id="DQVE01000002">
    <property type="protein sequence ID" value="HIP97766.1"/>
    <property type="molecule type" value="Genomic_DNA"/>
</dbReference>
<keyword evidence="10" id="KW-0175">Coiled coil</keyword>
<evidence type="ECO:0000256" key="9">
    <source>
        <dbReference type="ARBA" id="ARBA00049260"/>
    </source>
</evidence>
<dbReference type="AlphaFoldDB" id="A0A9D1CEW2"/>
<dbReference type="GO" id="GO:0004665">
    <property type="term" value="F:prephenate dehydrogenase (NADP+) activity"/>
    <property type="evidence" value="ECO:0007669"/>
    <property type="project" value="InterPro"/>
</dbReference>
<dbReference type="GO" id="GO:0070403">
    <property type="term" value="F:NAD+ binding"/>
    <property type="evidence" value="ECO:0007669"/>
    <property type="project" value="InterPro"/>
</dbReference>